<feature type="transmembrane region" description="Helical" evidence="2">
    <location>
        <begin position="42"/>
        <end position="61"/>
    </location>
</feature>
<evidence type="ECO:0000256" key="1">
    <source>
        <dbReference type="SAM" id="MobiDB-lite"/>
    </source>
</evidence>
<keyword evidence="2" id="KW-0472">Membrane</keyword>
<dbReference type="EMBL" id="MWPS01000038">
    <property type="protein sequence ID" value="OPG15324.1"/>
    <property type="molecule type" value="Genomic_DNA"/>
</dbReference>
<evidence type="ECO:0000256" key="2">
    <source>
        <dbReference type="SAM" id="Phobius"/>
    </source>
</evidence>
<reference evidence="3 4" key="1">
    <citation type="submission" date="2017-02" db="EMBL/GenBank/DDBJ databases">
        <title>Draft genome of Acidibacillus ferrooxidans Huett2.</title>
        <authorList>
            <person name="Schopf S."/>
        </authorList>
    </citation>
    <scope>NUCLEOTIDE SEQUENCE [LARGE SCALE GENOMIC DNA]</scope>
    <source>
        <strain evidence="3 4">Huett2</strain>
    </source>
</reference>
<feature type="transmembrane region" description="Helical" evidence="2">
    <location>
        <begin position="12"/>
        <end position="30"/>
    </location>
</feature>
<proteinExistence type="predicted"/>
<gene>
    <name evidence="3" type="ORF">B2M26_12760</name>
</gene>
<organism evidence="3 4">
    <name type="scientific">Ferroacidibacillus organovorans</name>
    <dbReference type="NCBI Taxonomy" id="1765683"/>
    <lineage>
        <taxon>Bacteria</taxon>
        <taxon>Bacillati</taxon>
        <taxon>Bacillota</taxon>
        <taxon>Bacilli</taxon>
        <taxon>Bacillales</taxon>
        <taxon>Alicyclobacillaceae</taxon>
        <taxon>Ferroacidibacillus</taxon>
    </lineage>
</organism>
<comment type="caution">
    <text evidence="3">The sequence shown here is derived from an EMBL/GenBank/DDBJ whole genome shotgun (WGS) entry which is preliminary data.</text>
</comment>
<dbReference type="Proteomes" id="UP000190229">
    <property type="component" value="Unassembled WGS sequence"/>
</dbReference>
<name>A0A1V4ERF0_9BACL</name>
<sequence length="97" mass="11050">MKITKPTGKAGSLILFIISIGIVIMAVPRLHVTGFQPSAYFAWGWLFFAWLIIGAHLWNLADVRREREIRSTRVSRLPRGADRDERPTGERKSRTMG</sequence>
<feature type="region of interest" description="Disordered" evidence="1">
    <location>
        <begin position="74"/>
        <end position="97"/>
    </location>
</feature>
<accession>A0A1V4ERF0</accession>
<feature type="compositionally biased region" description="Basic and acidic residues" evidence="1">
    <location>
        <begin position="79"/>
        <end position="97"/>
    </location>
</feature>
<protein>
    <submittedName>
        <fullName evidence="3">Uncharacterized protein</fullName>
    </submittedName>
</protein>
<keyword evidence="2" id="KW-0812">Transmembrane</keyword>
<keyword evidence="2" id="KW-1133">Transmembrane helix</keyword>
<dbReference type="AlphaFoldDB" id="A0A1V4ERF0"/>
<dbReference type="RefSeq" id="WP_079291611.1">
    <property type="nucleotide sequence ID" value="NZ_MWPS01000038.1"/>
</dbReference>
<evidence type="ECO:0000313" key="4">
    <source>
        <dbReference type="Proteomes" id="UP000190229"/>
    </source>
</evidence>
<evidence type="ECO:0000313" key="3">
    <source>
        <dbReference type="EMBL" id="OPG15324.1"/>
    </source>
</evidence>
<keyword evidence="4" id="KW-1185">Reference proteome</keyword>